<organism evidence="1 2">
    <name type="scientific">Romanomermis culicivorax</name>
    <name type="common">Nematode worm</name>
    <dbReference type="NCBI Taxonomy" id="13658"/>
    <lineage>
        <taxon>Eukaryota</taxon>
        <taxon>Metazoa</taxon>
        <taxon>Ecdysozoa</taxon>
        <taxon>Nematoda</taxon>
        <taxon>Enoplea</taxon>
        <taxon>Dorylaimia</taxon>
        <taxon>Mermithida</taxon>
        <taxon>Mermithoidea</taxon>
        <taxon>Mermithidae</taxon>
        <taxon>Romanomermis</taxon>
    </lineage>
</organism>
<dbReference type="AlphaFoldDB" id="A0A915HX64"/>
<reference evidence="2" key="1">
    <citation type="submission" date="2022-11" db="UniProtKB">
        <authorList>
            <consortium name="WormBaseParasite"/>
        </authorList>
    </citation>
    <scope>IDENTIFICATION</scope>
</reference>
<dbReference type="WBParaSite" id="nRc.2.0.1.t06018-RA">
    <property type="protein sequence ID" value="nRc.2.0.1.t06018-RA"/>
    <property type="gene ID" value="nRc.2.0.1.g06018"/>
</dbReference>
<dbReference type="SUPFAM" id="SSF50494">
    <property type="entry name" value="Trypsin-like serine proteases"/>
    <property type="match status" value="1"/>
</dbReference>
<sequence>MCHDMLAPYSKPFAKKLLSLKELEWRIQSSNGYKISPAFDRALNFTVHREKNYLKLWLDEKILEQLYISTEVFFPYGIQGYTIEENVYYCSITCYLNNRAGACSYVLPYKRCYFSNSPNQFTKSLLIPFKNSVVLRFGSMDDPASAPPTFEDQEQLPNISEMSAMEDIIWNVGVTSNDWIDFHCNGQLYSSDGIRFDLVELSESCLDFISYKLFPIMPVIINGAMSSRSIHRQEYRIKKFVNHQSGISIVQLDREITLNAFVQPILLPIEKNMLWQQTSQFMIVSSTQQPKQGVVDMLWYTPLVSVDQHSKRHILHGLTIDDAVEKTSTTFVEQAMHSMDLEYYHCQ</sequence>
<evidence type="ECO:0000313" key="1">
    <source>
        <dbReference type="Proteomes" id="UP000887565"/>
    </source>
</evidence>
<accession>A0A915HX64</accession>
<proteinExistence type="predicted"/>
<dbReference type="InterPro" id="IPR009003">
    <property type="entry name" value="Peptidase_S1_PA"/>
</dbReference>
<protein>
    <submittedName>
        <fullName evidence="2">Uncharacterized protein</fullName>
    </submittedName>
</protein>
<keyword evidence="1" id="KW-1185">Reference proteome</keyword>
<dbReference type="Proteomes" id="UP000887565">
    <property type="component" value="Unplaced"/>
</dbReference>
<evidence type="ECO:0000313" key="2">
    <source>
        <dbReference type="WBParaSite" id="nRc.2.0.1.t06018-RA"/>
    </source>
</evidence>
<name>A0A915HX64_ROMCU</name>